<sequence>MSPCPAMQGVPSFSSNFPQIFGISENIPCLIPCAIDQDPFFEITRKIAPKISFEKPNLIYSGFLPSLQGAQNKMSGSDSESCIRLSDSPKEIQQKILNSFDGGKDGDKMMNCDMIVAYQFLHCFEEKDCLIKEIKEVRVFC</sequence>
<evidence type="ECO:0000256" key="6">
    <source>
        <dbReference type="ARBA" id="ARBA00022917"/>
    </source>
</evidence>
<dbReference type="PRINTS" id="PR01039">
    <property type="entry name" value="TRNASYNTHTRP"/>
</dbReference>
<keyword evidence="4 9" id="KW-0547">Nucleotide-binding</keyword>
<evidence type="ECO:0000256" key="9">
    <source>
        <dbReference type="RuleBase" id="RU363036"/>
    </source>
</evidence>
<proteinExistence type="inferred from homology"/>
<evidence type="ECO:0000313" key="11">
    <source>
        <dbReference type="WBParaSite" id="PSU_v2.g2587.t1"/>
    </source>
</evidence>
<evidence type="ECO:0000256" key="8">
    <source>
        <dbReference type="ARBA" id="ARBA00030268"/>
    </source>
</evidence>
<reference evidence="11" key="1">
    <citation type="submission" date="2022-11" db="UniProtKB">
        <authorList>
            <consortium name="WormBaseParasite"/>
        </authorList>
    </citation>
    <scope>IDENTIFICATION</scope>
</reference>
<dbReference type="GO" id="GO:0006436">
    <property type="term" value="P:tryptophanyl-tRNA aminoacylation"/>
    <property type="evidence" value="ECO:0007669"/>
    <property type="project" value="InterPro"/>
</dbReference>
<dbReference type="Proteomes" id="UP000887577">
    <property type="component" value="Unplaced"/>
</dbReference>
<dbReference type="PANTHER" id="PTHR10055">
    <property type="entry name" value="TRYPTOPHANYL-TRNA SYNTHETASE"/>
    <property type="match status" value="1"/>
</dbReference>
<keyword evidence="10" id="KW-1185">Reference proteome</keyword>
<evidence type="ECO:0000256" key="7">
    <source>
        <dbReference type="ARBA" id="ARBA00023146"/>
    </source>
</evidence>
<dbReference type="InterPro" id="IPR002305">
    <property type="entry name" value="aa-tRNA-synth_Ic"/>
</dbReference>
<dbReference type="EC" id="6.1.1.2" evidence="2"/>
<keyword evidence="7 9" id="KW-0030">Aminoacyl-tRNA synthetase</keyword>
<dbReference type="GO" id="GO:0005524">
    <property type="term" value="F:ATP binding"/>
    <property type="evidence" value="ECO:0007669"/>
    <property type="project" value="UniProtKB-KW"/>
</dbReference>
<name>A0A914YSF6_9BILA</name>
<dbReference type="SUPFAM" id="SSF52374">
    <property type="entry name" value="Nucleotidylyl transferase"/>
    <property type="match status" value="1"/>
</dbReference>
<dbReference type="PANTHER" id="PTHR10055:SF1">
    <property type="entry name" value="TRYPTOPHAN--TRNA LIGASE, CYTOPLASMIC"/>
    <property type="match status" value="1"/>
</dbReference>
<dbReference type="GO" id="GO:0004830">
    <property type="term" value="F:tryptophan-tRNA ligase activity"/>
    <property type="evidence" value="ECO:0007669"/>
    <property type="project" value="UniProtKB-EC"/>
</dbReference>
<dbReference type="InterPro" id="IPR002306">
    <property type="entry name" value="Trp-tRNA-ligase"/>
</dbReference>
<evidence type="ECO:0000256" key="4">
    <source>
        <dbReference type="ARBA" id="ARBA00022741"/>
    </source>
</evidence>
<accession>A0A914YSF6</accession>
<dbReference type="Pfam" id="PF00579">
    <property type="entry name" value="tRNA-synt_1b"/>
    <property type="match status" value="1"/>
</dbReference>
<dbReference type="WBParaSite" id="PSU_v2.g2587.t1">
    <property type="protein sequence ID" value="PSU_v2.g2587.t1"/>
    <property type="gene ID" value="PSU_v2.g2587"/>
</dbReference>
<dbReference type="GO" id="GO:0005737">
    <property type="term" value="C:cytoplasm"/>
    <property type="evidence" value="ECO:0007669"/>
    <property type="project" value="TreeGrafter"/>
</dbReference>
<keyword evidence="3 9" id="KW-0436">Ligase</keyword>
<evidence type="ECO:0000313" key="10">
    <source>
        <dbReference type="Proteomes" id="UP000887577"/>
    </source>
</evidence>
<dbReference type="Gene3D" id="1.10.240.10">
    <property type="entry name" value="Tyrosyl-Transfer RNA Synthetase"/>
    <property type="match status" value="1"/>
</dbReference>
<dbReference type="InterPro" id="IPR014729">
    <property type="entry name" value="Rossmann-like_a/b/a_fold"/>
</dbReference>
<organism evidence="10 11">
    <name type="scientific">Panagrolaimus superbus</name>
    <dbReference type="NCBI Taxonomy" id="310955"/>
    <lineage>
        <taxon>Eukaryota</taxon>
        <taxon>Metazoa</taxon>
        <taxon>Ecdysozoa</taxon>
        <taxon>Nematoda</taxon>
        <taxon>Chromadorea</taxon>
        <taxon>Rhabditida</taxon>
        <taxon>Tylenchina</taxon>
        <taxon>Panagrolaimomorpha</taxon>
        <taxon>Panagrolaimoidea</taxon>
        <taxon>Panagrolaimidae</taxon>
        <taxon>Panagrolaimus</taxon>
    </lineage>
</organism>
<protein>
    <recommendedName>
        <fullName evidence="2">tryptophan--tRNA ligase</fullName>
        <ecNumber evidence="2">6.1.1.2</ecNumber>
    </recommendedName>
    <alternativeName>
        <fullName evidence="8">Tryptophanyl-tRNA synthetase</fullName>
    </alternativeName>
</protein>
<evidence type="ECO:0000256" key="5">
    <source>
        <dbReference type="ARBA" id="ARBA00022840"/>
    </source>
</evidence>
<evidence type="ECO:0000256" key="1">
    <source>
        <dbReference type="ARBA" id="ARBA00005594"/>
    </source>
</evidence>
<evidence type="ECO:0000256" key="2">
    <source>
        <dbReference type="ARBA" id="ARBA00013161"/>
    </source>
</evidence>
<evidence type="ECO:0000256" key="3">
    <source>
        <dbReference type="ARBA" id="ARBA00022598"/>
    </source>
</evidence>
<keyword evidence="5 9" id="KW-0067">ATP-binding</keyword>
<comment type="similarity">
    <text evidence="1 9">Belongs to the class-I aminoacyl-tRNA synthetase family.</text>
</comment>
<keyword evidence="6 9" id="KW-0648">Protein biosynthesis</keyword>
<dbReference type="AlphaFoldDB" id="A0A914YSF6"/>
<dbReference type="Gene3D" id="3.40.50.620">
    <property type="entry name" value="HUPs"/>
    <property type="match status" value="1"/>
</dbReference>